<comment type="caution">
    <text evidence="2">The sequence shown here is derived from an EMBL/GenBank/DDBJ whole genome shotgun (WGS) entry which is preliminary data.</text>
</comment>
<accession>A0ABD1AD50</accession>
<evidence type="ECO:0000313" key="3">
    <source>
        <dbReference type="Proteomes" id="UP001558713"/>
    </source>
</evidence>
<feature type="region of interest" description="Disordered" evidence="1">
    <location>
        <begin position="231"/>
        <end position="255"/>
    </location>
</feature>
<feature type="compositionally biased region" description="Low complexity" evidence="1">
    <location>
        <begin position="237"/>
        <end position="254"/>
    </location>
</feature>
<evidence type="ECO:0000256" key="1">
    <source>
        <dbReference type="SAM" id="MobiDB-lite"/>
    </source>
</evidence>
<gene>
    <name evidence="2" type="ORF">V5N11_017318</name>
</gene>
<dbReference type="EMBL" id="JBANAX010000526">
    <property type="protein sequence ID" value="KAL1204702.1"/>
    <property type="molecule type" value="Genomic_DNA"/>
</dbReference>
<sequence length="286" mass="32430">MRIPYFHMMLHEFFYRDNRRFLWLIILPGNFRVKNDWILNLSRLIYRFRGRRNRQTLHRLLRLVVTGDSLCFREVSLLRLQEPLAADPLPAEFCGGTTASCAAVWCCCPCGLVNLLVLAVYKVPRGICRRALRNRHRKRLVKNGILPPLPAGGKNERMQRIFQNSEFAIHPLDSNDVSDDDDDSFLDLKYIGKSTAAELTTDEETDEEDEAVLALEKEMWNRFYGAGFWRSPSQRESVSSPKVSKSLSSSPRPSITESFRNMAIRGGGGGGGATVVVAATSRAVRH</sequence>
<dbReference type="Proteomes" id="UP001558713">
    <property type="component" value="Unassembled WGS sequence"/>
</dbReference>
<organism evidence="2 3">
    <name type="scientific">Cardamine amara subsp. amara</name>
    <dbReference type="NCBI Taxonomy" id="228776"/>
    <lineage>
        <taxon>Eukaryota</taxon>
        <taxon>Viridiplantae</taxon>
        <taxon>Streptophyta</taxon>
        <taxon>Embryophyta</taxon>
        <taxon>Tracheophyta</taxon>
        <taxon>Spermatophyta</taxon>
        <taxon>Magnoliopsida</taxon>
        <taxon>eudicotyledons</taxon>
        <taxon>Gunneridae</taxon>
        <taxon>Pentapetalae</taxon>
        <taxon>rosids</taxon>
        <taxon>malvids</taxon>
        <taxon>Brassicales</taxon>
        <taxon>Brassicaceae</taxon>
        <taxon>Cardamineae</taxon>
        <taxon>Cardamine</taxon>
    </lineage>
</organism>
<dbReference type="PANTHER" id="PTHR33264:SF8">
    <property type="entry name" value="EXPRESSED PROTEIN"/>
    <property type="match status" value="1"/>
</dbReference>
<evidence type="ECO:0000313" key="2">
    <source>
        <dbReference type="EMBL" id="KAL1204702.1"/>
    </source>
</evidence>
<name>A0ABD1AD50_CARAN</name>
<dbReference type="PANTHER" id="PTHR33264">
    <property type="entry name" value="EXPRESSED PROTEIN"/>
    <property type="match status" value="1"/>
</dbReference>
<proteinExistence type="predicted"/>
<dbReference type="AlphaFoldDB" id="A0ABD1AD50"/>
<reference evidence="2 3" key="1">
    <citation type="submission" date="2024-04" db="EMBL/GenBank/DDBJ databases">
        <title>Genome assembly C_amara_ONT_v2.</title>
        <authorList>
            <person name="Yant L."/>
            <person name="Moore C."/>
            <person name="Slenker M."/>
        </authorList>
    </citation>
    <scope>NUCLEOTIDE SEQUENCE [LARGE SCALE GENOMIC DNA]</scope>
    <source>
        <tissue evidence="2">Leaf</tissue>
    </source>
</reference>
<protein>
    <submittedName>
        <fullName evidence="2">Uncharacterized protein</fullName>
    </submittedName>
</protein>
<keyword evidence="3" id="KW-1185">Reference proteome</keyword>